<dbReference type="AlphaFoldDB" id="W6Y9Y8"/>
<sequence>MPPSPDKQHSPTGHTPGIASQPSRPYPRAPRVYHESHIRITRDMVFDRIYFLLADNLPTRWIQNREALVHLAKSMANVVIRSGQYGDFGPHGLSSLTQISVYIGHEGIYHYMCLAVHPSYGDVRVIFRGDLCEREGQDPIIHHEAMALCRTGFDRAADRLHADIISRIPWNRSAN</sequence>
<feature type="region of interest" description="Disordered" evidence="1">
    <location>
        <begin position="1"/>
        <end position="28"/>
    </location>
</feature>
<dbReference type="EMBL" id="KI964855">
    <property type="protein sequence ID" value="EUC27981.1"/>
    <property type="molecule type" value="Genomic_DNA"/>
</dbReference>
<reference evidence="2 3" key="1">
    <citation type="journal article" date="2013" name="PLoS Genet.">
        <title>Comparative genome structure, secondary metabolite, and effector coding capacity across Cochliobolus pathogens.</title>
        <authorList>
            <person name="Condon B.J."/>
            <person name="Leng Y."/>
            <person name="Wu D."/>
            <person name="Bushley K.E."/>
            <person name="Ohm R.A."/>
            <person name="Otillar R."/>
            <person name="Martin J."/>
            <person name="Schackwitz W."/>
            <person name="Grimwood J."/>
            <person name="MohdZainudin N."/>
            <person name="Xue C."/>
            <person name="Wang R."/>
            <person name="Manning V.A."/>
            <person name="Dhillon B."/>
            <person name="Tu Z.J."/>
            <person name="Steffenson B.J."/>
            <person name="Salamov A."/>
            <person name="Sun H."/>
            <person name="Lowry S."/>
            <person name="LaButti K."/>
            <person name="Han J."/>
            <person name="Copeland A."/>
            <person name="Lindquist E."/>
            <person name="Barry K."/>
            <person name="Schmutz J."/>
            <person name="Baker S.E."/>
            <person name="Ciuffetti L.M."/>
            <person name="Grigoriev I.V."/>
            <person name="Zhong S."/>
            <person name="Turgeon B.G."/>
        </authorList>
    </citation>
    <scope>NUCLEOTIDE SEQUENCE [LARGE SCALE GENOMIC DNA]</scope>
    <source>
        <strain evidence="2 3">26-R-13</strain>
    </source>
</reference>
<accession>W6Y9Y8</accession>
<gene>
    <name evidence="2" type="ORF">COCCADRAFT_110330</name>
</gene>
<dbReference type="Proteomes" id="UP000053841">
    <property type="component" value="Unassembled WGS sequence"/>
</dbReference>
<dbReference type="OrthoDB" id="3682974at2759"/>
<evidence type="ECO:0000256" key="1">
    <source>
        <dbReference type="SAM" id="MobiDB-lite"/>
    </source>
</evidence>
<name>W6Y9Y8_COCC2</name>
<evidence type="ECO:0000313" key="2">
    <source>
        <dbReference type="EMBL" id="EUC27981.1"/>
    </source>
</evidence>
<dbReference type="HOGENOM" id="CLU_116405_0_0_1"/>
<keyword evidence="3" id="KW-1185">Reference proteome</keyword>
<dbReference type="GeneID" id="19144081"/>
<feature type="compositionally biased region" description="Polar residues" evidence="1">
    <location>
        <begin position="10"/>
        <end position="23"/>
    </location>
</feature>
<protein>
    <submittedName>
        <fullName evidence="2">Uncharacterized protein</fullName>
    </submittedName>
</protein>
<dbReference type="KEGG" id="bze:COCCADRAFT_110330"/>
<dbReference type="RefSeq" id="XP_007717714.1">
    <property type="nucleotide sequence ID" value="XM_007719524.1"/>
</dbReference>
<evidence type="ECO:0000313" key="3">
    <source>
        <dbReference type="Proteomes" id="UP000053841"/>
    </source>
</evidence>
<proteinExistence type="predicted"/>
<organism evidence="2 3">
    <name type="scientific">Cochliobolus carbonum (strain 26-R-13)</name>
    <name type="common">Maize leaf spot fungus</name>
    <name type="synonym">Bipolaris zeicola</name>
    <dbReference type="NCBI Taxonomy" id="930089"/>
    <lineage>
        <taxon>Eukaryota</taxon>
        <taxon>Fungi</taxon>
        <taxon>Dikarya</taxon>
        <taxon>Ascomycota</taxon>
        <taxon>Pezizomycotina</taxon>
        <taxon>Dothideomycetes</taxon>
        <taxon>Pleosporomycetidae</taxon>
        <taxon>Pleosporales</taxon>
        <taxon>Pleosporineae</taxon>
        <taxon>Pleosporaceae</taxon>
        <taxon>Bipolaris</taxon>
    </lineage>
</organism>